<proteinExistence type="predicted"/>
<dbReference type="EMBL" id="JBGMEK010000003">
    <property type="protein sequence ID" value="MFA0809877.1"/>
    <property type="molecule type" value="Genomic_DNA"/>
</dbReference>
<dbReference type="PANTHER" id="PTHR17985:SF8">
    <property type="entry name" value="TRANSPORT AND GOLGI ORGANIZATION PROTEIN 2 HOMOLOG"/>
    <property type="match status" value="1"/>
</dbReference>
<dbReference type="InterPro" id="IPR008551">
    <property type="entry name" value="TANGO2"/>
</dbReference>
<organism evidence="1 2">
    <name type="scientific">Microbulbifer epialgicus</name>
    <dbReference type="NCBI Taxonomy" id="393907"/>
    <lineage>
        <taxon>Bacteria</taxon>
        <taxon>Pseudomonadati</taxon>
        <taxon>Pseudomonadota</taxon>
        <taxon>Gammaproteobacteria</taxon>
        <taxon>Cellvibrionales</taxon>
        <taxon>Microbulbiferaceae</taxon>
        <taxon>Microbulbifer</taxon>
    </lineage>
</organism>
<accession>A0ABV4NV58</accession>
<comment type="caution">
    <text evidence="1">The sequence shown here is derived from an EMBL/GenBank/DDBJ whole genome shotgun (WGS) entry which is preliminary data.</text>
</comment>
<gene>
    <name evidence="1" type="ORF">ACCI49_03005</name>
</gene>
<sequence>MGQSRLLAKRVLWAQSASQRKGCAQPHRPETAMCLLLFAYRCHREYPLLLIANRDEFYTRPTAPAAPWKESGLVAGRDLQAGGTWVGMLRGRVAAVTNIREPGTAEPDQALTRGEIPLDFLTGNSSPEQFAENLQGPRYRGFNALLFDLSASQPLACAGNRHAPFLFTPGIHGISNGAPDAPWPKVEKGKARLECIVQSIKGPLSEENFVKPALEALQDRQRAADTELPHTGIGLPLERALSPIFVQIDSRKDFMPVNVATSDTEGGYGTRASTIIAINRNGFSHFWEQTFERGKLQGPLRHFSLPSL</sequence>
<dbReference type="Pfam" id="PF05742">
    <property type="entry name" value="TANGO2"/>
    <property type="match status" value="1"/>
</dbReference>
<dbReference type="PANTHER" id="PTHR17985">
    <property type="entry name" value="SER/THR-RICH PROTEIN T10 IN DGCR REGION"/>
    <property type="match status" value="1"/>
</dbReference>
<evidence type="ECO:0000313" key="2">
    <source>
        <dbReference type="Proteomes" id="UP001569428"/>
    </source>
</evidence>
<evidence type="ECO:0000313" key="1">
    <source>
        <dbReference type="EMBL" id="MFA0809877.1"/>
    </source>
</evidence>
<name>A0ABV4NV58_9GAMM</name>
<dbReference type="Proteomes" id="UP001569428">
    <property type="component" value="Unassembled WGS sequence"/>
</dbReference>
<dbReference type="RefSeq" id="WP_371837491.1">
    <property type="nucleotide sequence ID" value="NZ_JBGMEK010000003.1"/>
</dbReference>
<protein>
    <submittedName>
        <fullName evidence="1">NRDE family protein</fullName>
    </submittedName>
</protein>
<keyword evidence="2" id="KW-1185">Reference proteome</keyword>
<reference evidence="1 2" key="1">
    <citation type="submission" date="2024-08" db="EMBL/GenBank/DDBJ databases">
        <authorList>
            <person name="Ishaq N."/>
        </authorList>
    </citation>
    <scope>NUCLEOTIDE SEQUENCE [LARGE SCALE GENOMIC DNA]</scope>
    <source>
        <strain evidence="1 2">DSM 18651</strain>
    </source>
</reference>